<evidence type="ECO:0000256" key="1">
    <source>
        <dbReference type="SAM" id="Phobius"/>
    </source>
</evidence>
<dbReference type="InterPro" id="IPR038587">
    <property type="entry name" value="Ribosomal_eL40_sf"/>
</dbReference>
<dbReference type="Gene3D" id="4.10.1060.50">
    <property type="match status" value="1"/>
</dbReference>
<evidence type="ECO:0000313" key="2">
    <source>
        <dbReference type="EMBL" id="QCT07419.1"/>
    </source>
</evidence>
<reference evidence="2 3" key="1">
    <citation type="submission" date="2019-04" db="EMBL/GenBank/DDBJ databases">
        <authorList>
            <person name="Embree M."/>
            <person name="Gaffney J.R."/>
        </authorList>
    </citation>
    <scope>NUCLEOTIDE SEQUENCE [LARGE SCALE GENOMIC DNA]</scope>
    <source>
        <strain evidence="2 3">JE7A12</strain>
    </source>
</reference>
<keyword evidence="1" id="KW-1133">Transmembrane helix</keyword>
<proteinExistence type="predicted"/>
<dbReference type="AlphaFoldDB" id="A0A4P8XYW3"/>
<evidence type="ECO:0000313" key="3">
    <source>
        <dbReference type="Proteomes" id="UP000301475"/>
    </source>
</evidence>
<dbReference type="EMBL" id="CP039381">
    <property type="protein sequence ID" value="QCT07419.1"/>
    <property type="molecule type" value="Genomic_DNA"/>
</dbReference>
<keyword evidence="3" id="KW-1185">Reference proteome</keyword>
<protein>
    <recommendedName>
        <fullName evidence="4">Zinc ribbon domain-containing protein</fullName>
    </recommendedName>
</protein>
<keyword evidence="1" id="KW-0472">Membrane</keyword>
<gene>
    <name evidence="2" type="ORF">E5Z56_08680</name>
</gene>
<keyword evidence="1" id="KW-0812">Transmembrane</keyword>
<dbReference type="OrthoDB" id="9808130at2"/>
<feature type="transmembrane region" description="Helical" evidence="1">
    <location>
        <begin position="65"/>
        <end position="86"/>
    </location>
</feature>
<organism evidence="2 3">
    <name type="scientific">Ruminococcus bovis</name>
    <dbReference type="NCBI Taxonomy" id="2564099"/>
    <lineage>
        <taxon>Bacteria</taxon>
        <taxon>Bacillati</taxon>
        <taxon>Bacillota</taxon>
        <taxon>Clostridia</taxon>
        <taxon>Eubacteriales</taxon>
        <taxon>Oscillospiraceae</taxon>
        <taxon>Ruminococcus</taxon>
    </lineage>
</organism>
<evidence type="ECO:0008006" key="4">
    <source>
        <dbReference type="Google" id="ProtNLM"/>
    </source>
</evidence>
<sequence length="173" mass="18948">MKEKSGCSGALFIFLSIANFIFAYFAYRGEHSAKPAKVISIINGKMSSVGSLGGSSKAVEMYSTLFYIFIVLGIIFLILSIVMFCAGESSKSENTNVNSEENAEKDKPRFIACPKCGELNSSNNTKCFKCKTDLIEIINKKETKTSNVWICPKCGRENQNYVGTCGCGEVKPK</sequence>
<dbReference type="KEGG" id="ruj:E5Z56_08680"/>
<feature type="transmembrane region" description="Helical" evidence="1">
    <location>
        <begin position="7"/>
        <end position="27"/>
    </location>
</feature>
<dbReference type="RefSeq" id="WP_138157432.1">
    <property type="nucleotide sequence ID" value="NZ_CP039381.1"/>
</dbReference>
<dbReference type="Proteomes" id="UP000301475">
    <property type="component" value="Chromosome"/>
</dbReference>
<accession>A0A4P8XYW3</accession>
<name>A0A4P8XYW3_9FIRM</name>